<evidence type="ECO:0000313" key="1">
    <source>
        <dbReference type="EMBL" id="ODQ79715.1"/>
    </source>
</evidence>
<evidence type="ECO:0000313" key="2">
    <source>
        <dbReference type="Proteomes" id="UP000094336"/>
    </source>
</evidence>
<dbReference type="GeneID" id="30144927"/>
<sequence length="364" mass="40931">MSLKKQKSWFGSTKTQPGDIEILHASVPHLAECGDVLISQKSDISEPAPDSGDTKALVLGQRSRPQSKSLRFRDALSNVFSWNHGVTVAETLSPDSSTSSSDSEEITRNRIANNTKDLVSGTNSTFAQILSEYRLNEAQLWASPASRLGIFQNAEYGIFQAQSRMIKLKMDDYPLCYTWNVWNDREVTVEERPTTSTLRTNDPGSATLGRKFHSEMVLETNLDLEELIYSFKGTISRLDHQVHVFKSCLPPRAILQPIYGGALVFQIPAGSEHPFWRAVLRIVVGERMFGLRPFGIYGISWKNIQLGSYSNLSLRLISKQNIAVDTLKTWCDALRDELPDSCRDFVDSARFVDIESQNVYIVYP</sequence>
<proteinExistence type="predicted"/>
<dbReference type="Proteomes" id="UP000094336">
    <property type="component" value="Unassembled WGS sequence"/>
</dbReference>
<accession>A0A1E3QPV5</accession>
<dbReference type="AlphaFoldDB" id="A0A1E3QPV5"/>
<protein>
    <submittedName>
        <fullName evidence="1">Uncharacterized protein</fullName>
    </submittedName>
</protein>
<dbReference type="EMBL" id="KV454431">
    <property type="protein sequence ID" value="ODQ79715.1"/>
    <property type="molecule type" value="Genomic_DNA"/>
</dbReference>
<keyword evidence="2" id="KW-1185">Reference proteome</keyword>
<organism evidence="1 2">
    <name type="scientific">Babjeviella inositovora NRRL Y-12698</name>
    <dbReference type="NCBI Taxonomy" id="984486"/>
    <lineage>
        <taxon>Eukaryota</taxon>
        <taxon>Fungi</taxon>
        <taxon>Dikarya</taxon>
        <taxon>Ascomycota</taxon>
        <taxon>Saccharomycotina</taxon>
        <taxon>Pichiomycetes</taxon>
        <taxon>Serinales incertae sedis</taxon>
        <taxon>Babjeviella</taxon>
    </lineage>
</organism>
<dbReference type="RefSeq" id="XP_018985043.1">
    <property type="nucleotide sequence ID" value="XM_019127074.1"/>
</dbReference>
<name>A0A1E3QPV5_9ASCO</name>
<reference evidence="2" key="1">
    <citation type="submission" date="2016-05" db="EMBL/GenBank/DDBJ databases">
        <title>Comparative genomics of biotechnologically important yeasts.</title>
        <authorList>
            <consortium name="DOE Joint Genome Institute"/>
            <person name="Riley R."/>
            <person name="Haridas S."/>
            <person name="Wolfe K.H."/>
            <person name="Lopes M.R."/>
            <person name="Hittinger C.T."/>
            <person name="Goker M."/>
            <person name="Salamov A."/>
            <person name="Wisecaver J."/>
            <person name="Long T.M."/>
            <person name="Aerts A.L."/>
            <person name="Barry K."/>
            <person name="Choi C."/>
            <person name="Clum A."/>
            <person name="Coughlan A.Y."/>
            <person name="Deshpande S."/>
            <person name="Douglass A.P."/>
            <person name="Hanson S.J."/>
            <person name="Klenk H.-P."/>
            <person name="Labutti K."/>
            <person name="Lapidus A."/>
            <person name="Lindquist E."/>
            <person name="Lipzen A."/>
            <person name="Meier-Kolthoff J.P."/>
            <person name="Ohm R.A."/>
            <person name="Otillar R.P."/>
            <person name="Pangilinan J."/>
            <person name="Peng Y."/>
            <person name="Rokas A."/>
            <person name="Rosa C.A."/>
            <person name="Scheuner C."/>
            <person name="Sibirny A.A."/>
            <person name="Slot J.C."/>
            <person name="Stielow J.B."/>
            <person name="Sun H."/>
            <person name="Kurtzman C.P."/>
            <person name="Blackwell M."/>
            <person name="Grigoriev I.V."/>
            <person name="Jeffries T.W."/>
        </authorList>
    </citation>
    <scope>NUCLEOTIDE SEQUENCE [LARGE SCALE GENOMIC DNA]</scope>
    <source>
        <strain evidence="2">NRRL Y-12698</strain>
    </source>
</reference>
<gene>
    <name evidence="1" type="ORF">BABINDRAFT_13340</name>
</gene>